<feature type="region of interest" description="Disordered" evidence="1">
    <location>
        <begin position="136"/>
        <end position="168"/>
    </location>
</feature>
<dbReference type="AlphaFoldDB" id="A0AAV9VHU6"/>
<dbReference type="SUPFAM" id="SSF53335">
    <property type="entry name" value="S-adenosyl-L-methionine-dependent methyltransferases"/>
    <property type="match status" value="1"/>
</dbReference>
<dbReference type="InterPro" id="IPR029063">
    <property type="entry name" value="SAM-dependent_MTases_sf"/>
</dbReference>
<proteinExistence type="predicted"/>
<dbReference type="Gene3D" id="3.40.50.150">
    <property type="entry name" value="Vaccinia Virus protein VP39"/>
    <property type="match status" value="1"/>
</dbReference>
<reference evidence="2 3" key="1">
    <citation type="submission" date="2019-10" db="EMBL/GenBank/DDBJ databases">
        <authorList>
            <person name="Palmer J.M."/>
        </authorList>
    </citation>
    <scope>NUCLEOTIDE SEQUENCE [LARGE SCALE GENOMIC DNA]</scope>
    <source>
        <strain evidence="2 3">TWF730</strain>
    </source>
</reference>
<accession>A0AAV9VHU6</accession>
<evidence type="ECO:0000313" key="2">
    <source>
        <dbReference type="EMBL" id="KAK6360501.1"/>
    </source>
</evidence>
<evidence type="ECO:0000256" key="1">
    <source>
        <dbReference type="SAM" id="MobiDB-lite"/>
    </source>
</evidence>
<evidence type="ECO:0008006" key="4">
    <source>
        <dbReference type="Google" id="ProtNLM"/>
    </source>
</evidence>
<dbReference type="EMBL" id="JAVHNS010000003">
    <property type="protein sequence ID" value="KAK6360501.1"/>
    <property type="molecule type" value="Genomic_DNA"/>
</dbReference>
<feature type="compositionally biased region" description="Acidic residues" evidence="1">
    <location>
        <begin position="142"/>
        <end position="152"/>
    </location>
</feature>
<evidence type="ECO:0000313" key="3">
    <source>
        <dbReference type="Proteomes" id="UP001373714"/>
    </source>
</evidence>
<name>A0AAV9VHU6_9PEZI</name>
<keyword evidence="3" id="KW-1185">Reference proteome</keyword>
<comment type="caution">
    <text evidence="2">The sequence shown here is derived from an EMBL/GenBank/DDBJ whole genome shotgun (WGS) entry which is preliminary data.</text>
</comment>
<sequence>MAGQNWTNVDIRVPRPGQGEPVVIEVNPMPAIFLPPTYDWEDHTIRESFPGGHPALINTLIASHMLWRRPCETTKAVGEEFDNFSSTYDEAVEPVYQHFRIFSSVISRINYSKGTILELGSGTGLFGRALVQKMQQITPPESESESSSESGDEAPLSLGPKKKTPQDRSFDLTGIELSKGMADVSQKTGAYRKVHIGTVQSIIPTIGPFDHIVAFSMLYFLTPEDFTMTMVRAFQLARKSLVVSIDKIPDAYNEKLIKSGPPASNMVGHNHLSIMEKMFCNPPPNGWKLANKQQHWGWKSPSMDIEVYLTVYIFERQT</sequence>
<organism evidence="2 3">
    <name type="scientific">Orbilia blumenaviensis</name>
    <dbReference type="NCBI Taxonomy" id="1796055"/>
    <lineage>
        <taxon>Eukaryota</taxon>
        <taxon>Fungi</taxon>
        <taxon>Dikarya</taxon>
        <taxon>Ascomycota</taxon>
        <taxon>Pezizomycotina</taxon>
        <taxon>Orbiliomycetes</taxon>
        <taxon>Orbiliales</taxon>
        <taxon>Orbiliaceae</taxon>
        <taxon>Orbilia</taxon>
    </lineage>
</organism>
<dbReference type="Proteomes" id="UP001373714">
    <property type="component" value="Unassembled WGS sequence"/>
</dbReference>
<protein>
    <recommendedName>
        <fullName evidence="4">Methyltransferase domain-containing protein</fullName>
    </recommendedName>
</protein>
<gene>
    <name evidence="2" type="ORF">TWF730_006641</name>
</gene>